<evidence type="ECO:0000313" key="1">
    <source>
        <dbReference type="EMBL" id="SVB97573.1"/>
    </source>
</evidence>
<dbReference type="EMBL" id="UINC01066645">
    <property type="protein sequence ID" value="SVB97573.1"/>
    <property type="molecule type" value="Genomic_DNA"/>
</dbReference>
<dbReference type="InterPro" id="IPR008929">
    <property type="entry name" value="Chondroitin_lyas"/>
</dbReference>
<name>A0A382IF98_9ZZZZ</name>
<dbReference type="SUPFAM" id="SSF48230">
    <property type="entry name" value="Chondroitin AC/alginate lyase"/>
    <property type="match status" value="1"/>
</dbReference>
<gene>
    <name evidence="1" type="ORF">METZ01_LOCUS250427</name>
</gene>
<protein>
    <submittedName>
        <fullName evidence="1">Uncharacterized protein</fullName>
    </submittedName>
</protein>
<proteinExistence type="predicted"/>
<accession>A0A382IF98</accession>
<organism evidence="1">
    <name type="scientific">marine metagenome</name>
    <dbReference type="NCBI Taxonomy" id="408172"/>
    <lineage>
        <taxon>unclassified sequences</taxon>
        <taxon>metagenomes</taxon>
        <taxon>ecological metagenomes</taxon>
    </lineage>
</organism>
<dbReference type="AlphaFoldDB" id="A0A382IF98"/>
<sequence>MADLNWYWRRLRAMGPVEVALRLRKKWFEFQDNGRDHWPAADLSPSLAFPKLPDPAAASEPLRESLQRDAERLAAGRLRFFGHLDVQADTPPNWQCDYIAGVDVSTDQSAFKLNHRELTDGAAIKSLWEPSRWYGPVRMAQACWLLGNRRSGEHCLDWLEDWVANNPPYTGWHWTSALESGMRLVAFTWIDAMLTAFEGHELGDLAKRLAKLRADILPAHAWFTWRHRTFGSSANNHLLGELCGLALANARWPGLAKLGPGLAKLGRLLERETLRQFHSDGGNFEQALNYHFFAWEFCWEARQALAAAGALPPVRRDRIDARLGQAARFHREVQVPSDPWDYGDSDDAYVLPWFADESRATDEWWQWITGNDAQSPFLYLMRGAFDAHLKSDEPKTEQGGWRVFPDTGIAVNALGHWKVRLDFSPLGSGSMAPHGHL</sequence>
<feature type="non-terminal residue" evidence="1">
    <location>
        <position position="437"/>
    </location>
</feature>
<dbReference type="PANTHER" id="PTHR39210:SF1">
    <property type="entry name" value="HEPARIN-SULFATE LYASE"/>
    <property type="match status" value="1"/>
</dbReference>
<dbReference type="Gene3D" id="1.50.10.100">
    <property type="entry name" value="Chondroitin AC/alginate lyase"/>
    <property type="match status" value="1"/>
</dbReference>
<reference evidence="1" key="1">
    <citation type="submission" date="2018-05" db="EMBL/GenBank/DDBJ databases">
        <authorList>
            <person name="Lanie J.A."/>
            <person name="Ng W.-L."/>
            <person name="Kazmierczak K.M."/>
            <person name="Andrzejewski T.M."/>
            <person name="Davidsen T.M."/>
            <person name="Wayne K.J."/>
            <person name="Tettelin H."/>
            <person name="Glass J.I."/>
            <person name="Rusch D."/>
            <person name="Podicherti R."/>
            <person name="Tsui H.-C.T."/>
            <person name="Winkler M.E."/>
        </authorList>
    </citation>
    <scope>NUCLEOTIDE SEQUENCE</scope>
</reference>
<dbReference type="PANTHER" id="PTHR39210">
    <property type="entry name" value="HEPARIN-SULFATE LYASE"/>
    <property type="match status" value="1"/>
</dbReference>